<accession>A0A8H3TWZ4</accession>
<evidence type="ECO:0000256" key="1">
    <source>
        <dbReference type="SAM" id="MobiDB-lite"/>
    </source>
</evidence>
<protein>
    <submittedName>
        <fullName evidence="2">Uncharacterized protein</fullName>
    </submittedName>
</protein>
<feature type="region of interest" description="Disordered" evidence="1">
    <location>
        <begin position="146"/>
        <end position="173"/>
    </location>
</feature>
<feature type="region of interest" description="Disordered" evidence="1">
    <location>
        <begin position="1"/>
        <end position="91"/>
    </location>
</feature>
<dbReference type="EMBL" id="BLZA01000030">
    <property type="protein sequence ID" value="GHJ88335.1"/>
    <property type="molecule type" value="Genomic_DNA"/>
</dbReference>
<evidence type="ECO:0000313" key="3">
    <source>
        <dbReference type="Proteomes" id="UP000620104"/>
    </source>
</evidence>
<name>A0A8H3TWZ4_9TREE</name>
<evidence type="ECO:0000313" key="2">
    <source>
        <dbReference type="EMBL" id="GHJ88335.1"/>
    </source>
</evidence>
<feature type="compositionally biased region" description="Polar residues" evidence="1">
    <location>
        <begin position="1"/>
        <end position="10"/>
    </location>
</feature>
<dbReference type="OrthoDB" id="2560792at2759"/>
<keyword evidence="3" id="KW-1185">Reference proteome</keyword>
<sequence>MQAGSLSVNEQKAGDEQLHYGNEPVGPGPSRENPAGVYPHSAPEPAEPAQQDRRQLPLSTGAQGEQAGAVPTSTRGIPGTGNPSDSEHDPRVVFSNPILYQELMGKLDHALTETINAIKDESPSGIGGVGRALIAKFQGWRDEVDGLRKGQPVDAPEGQGGVEMSSESGLYTD</sequence>
<proteinExistence type="predicted"/>
<gene>
    <name evidence="2" type="ORF">NliqN6_4737</name>
</gene>
<reference evidence="2" key="1">
    <citation type="submission" date="2020-07" db="EMBL/GenBank/DDBJ databases">
        <title>Draft Genome Sequence of a Deep-Sea Yeast, Naganishia (Cryptococcus) liquefaciens strain N6.</title>
        <authorList>
            <person name="Han Y.W."/>
            <person name="Kajitani R."/>
            <person name="Morimoto H."/>
            <person name="Parhat M."/>
            <person name="Tsubouchi H."/>
            <person name="Bakenova O."/>
            <person name="Ogata M."/>
            <person name="Argunhan B."/>
            <person name="Aoki R."/>
            <person name="Kajiwara S."/>
            <person name="Itoh T."/>
            <person name="Iwasaki H."/>
        </authorList>
    </citation>
    <scope>NUCLEOTIDE SEQUENCE</scope>
    <source>
        <strain evidence="2">N6</strain>
    </source>
</reference>
<comment type="caution">
    <text evidence="2">The sequence shown here is derived from an EMBL/GenBank/DDBJ whole genome shotgun (WGS) entry which is preliminary data.</text>
</comment>
<dbReference type="AlphaFoldDB" id="A0A8H3TWZ4"/>
<organism evidence="2 3">
    <name type="scientific">Naganishia liquefaciens</name>
    <dbReference type="NCBI Taxonomy" id="104408"/>
    <lineage>
        <taxon>Eukaryota</taxon>
        <taxon>Fungi</taxon>
        <taxon>Dikarya</taxon>
        <taxon>Basidiomycota</taxon>
        <taxon>Agaricomycotina</taxon>
        <taxon>Tremellomycetes</taxon>
        <taxon>Filobasidiales</taxon>
        <taxon>Filobasidiaceae</taxon>
        <taxon>Naganishia</taxon>
    </lineage>
</organism>
<dbReference type="Proteomes" id="UP000620104">
    <property type="component" value="Unassembled WGS sequence"/>
</dbReference>